<evidence type="ECO:0000256" key="5">
    <source>
        <dbReference type="ARBA" id="ARBA00022737"/>
    </source>
</evidence>
<accession>A0A2K3K575</accession>
<proteinExistence type="predicted"/>
<dbReference type="STRING" id="57577.A0A2K3K575"/>
<dbReference type="PANTHER" id="PTHR48063">
    <property type="entry name" value="LRR RECEPTOR-LIKE KINASE"/>
    <property type="match status" value="1"/>
</dbReference>
<evidence type="ECO:0000256" key="6">
    <source>
        <dbReference type="ARBA" id="ARBA00022989"/>
    </source>
</evidence>
<comment type="caution">
    <text evidence="12">The sequence shown here is derived from an EMBL/GenBank/DDBJ whole genome shotgun (WGS) entry which is preliminary data.</text>
</comment>
<keyword evidence="5" id="KW-0677">Repeat</keyword>
<dbReference type="PANTHER" id="PTHR48063:SF101">
    <property type="entry name" value="LRR RECEPTOR-LIKE SERINE_THREONINE-PROTEIN KINASE FLS2"/>
    <property type="match status" value="1"/>
</dbReference>
<evidence type="ECO:0000256" key="10">
    <source>
        <dbReference type="SAM" id="SignalP"/>
    </source>
</evidence>
<keyword evidence="8 12" id="KW-0675">Receptor</keyword>
<keyword evidence="9" id="KW-0325">Glycoprotein</keyword>
<dbReference type="GO" id="GO:0016020">
    <property type="term" value="C:membrane"/>
    <property type="evidence" value="ECO:0007669"/>
    <property type="project" value="UniProtKB-SubCell"/>
</dbReference>
<comment type="subcellular location">
    <subcellularLocation>
        <location evidence="1">Membrane</location>
        <topology evidence="1">Single-pass type I membrane protein</topology>
    </subcellularLocation>
</comment>
<keyword evidence="6" id="KW-1133">Transmembrane helix</keyword>
<feature type="domain" description="Leucine-rich repeat-containing N-terminal plant-type" evidence="11">
    <location>
        <begin position="42"/>
        <end position="81"/>
    </location>
</feature>
<evidence type="ECO:0000259" key="11">
    <source>
        <dbReference type="Pfam" id="PF08263"/>
    </source>
</evidence>
<evidence type="ECO:0000313" key="12">
    <source>
        <dbReference type="EMBL" id="PNX61438.1"/>
    </source>
</evidence>
<organism evidence="12 13">
    <name type="scientific">Trifolium pratense</name>
    <name type="common">Red clover</name>
    <dbReference type="NCBI Taxonomy" id="57577"/>
    <lineage>
        <taxon>Eukaryota</taxon>
        <taxon>Viridiplantae</taxon>
        <taxon>Streptophyta</taxon>
        <taxon>Embryophyta</taxon>
        <taxon>Tracheophyta</taxon>
        <taxon>Spermatophyta</taxon>
        <taxon>Magnoliopsida</taxon>
        <taxon>eudicotyledons</taxon>
        <taxon>Gunneridae</taxon>
        <taxon>Pentapetalae</taxon>
        <taxon>rosids</taxon>
        <taxon>fabids</taxon>
        <taxon>Fabales</taxon>
        <taxon>Fabaceae</taxon>
        <taxon>Papilionoideae</taxon>
        <taxon>50 kb inversion clade</taxon>
        <taxon>NPAAA clade</taxon>
        <taxon>Hologalegina</taxon>
        <taxon>IRL clade</taxon>
        <taxon>Trifolieae</taxon>
        <taxon>Trifolium</taxon>
    </lineage>
</organism>
<evidence type="ECO:0000256" key="1">
    <source>
        <dbReference type="ARBA" id="ARBA00004479"/>
    </source>
</evidence>
<protein>
    <submittedName>
        <fullName evidence="12">Putative LRR receptor-like protein kinase</fullName>
    </submittedName>
</protein>
<feature type="non-terminal residue" evidence="12">
    <location>
        <position position="115"/>
    </location>
</feature>
<dbReference type="Pfam" id="PF08263">
    <property type="entry name" value="LRRNT_2"/>
    <property type="match status" value="1"/>
</dbReference>
<feature type="signal peptide" evidence="10">
    <location>
        <begin position="1"/>
        <end position="23"/>
    </location>
</feature>
<keyword evidence="3" id="KW-0812">Transmembrane</keyword>
<dbReference type="InterPro" id="IPR032675">
    <property type="entry name" value="LRR_dom_sf"/>
</dbReference>
<gene>
    <name evidence="12" type="ORF">L195_g060664</name>
</gene>
<dbReference type="AlphaFoldDB" id="A0A2K3K575"/>
<feature type="chain" id="PRO_5014368326" evidence="10">
    <location>
        <begin position="24"/>
        <end position="115"/>
    </location>
</feature>
<reference evidence="12 13" key="2">
    <citation type="journal article" date="2017" name="Front. Plant Sci.">
        <title>Gene Classification and Mining of Molecular Markers Useful in Red Clover (Trifolium pratense) Breeding.</title>
        <authorList>
            <person name="Istvanek J."/>
            <person name="Dluhosova J."/>
            <person name="Dluhos P."/>
            <person name="Patkova L."/>
            <person name="Nedelnik J."/>
            <person name="Repkova J."/>
        </authorList>
    </citation>
    <scope>NUCLEOTIDE SEQUENCE [LARGE SCALE GENOMIC DNA]</scope>
    <source>
        <strain evidence="13">cv. Tatra</strain>
        <tissue evidence="12">Young leaves</tissue>
    </source>
</reference>
<evidence type="ECO:0000256" key="3">
    <source>
        <dbReference type="ARBA" id="ARBA00022692"/>
    </source>
</evidence>
<dbReference type="EMBL" id="ASHM01141745">
    <property type="protein sequence ID" value="PNX61438.1"/>
    <property type="molecule type" value="Genomic_DNA"/>
</dbReference>
<dbReference type="Proteomes" id="UP000236291">
    <property type="component" value="Unassembled WGS sequence"/>
</dbReference>
<keyword evidence="12" id="KW-0418">Kinase</keyword>
<evidence type="ECO:0000256" key="4">
    <source>
        <dbReference type="ARBA" id="ARBA00022729"/>
    </source>
</evidence>
<name>A0A2K3K575_TRIPR</name>
<keyword evidence="4 10" id="KW-0732">Signal</keyword>
<evidence type="ECO:0000256" key="7">
    <source>
        <dbReference type="ARBA" id="ARBA00023136"/>
    </source>
</evidence>
<dbReference type="InterPro" id="IPR046956">
    <property type="entry name" value="RLP23-like"/>
</dbReference>
<dbReference type="Gene3D" id="3.80.10.10">
    <property type="entry name" value="Ribonuclease Inhibitor"/>
    <property type="match status" value="1"/>
</dbReference>
<dbReference type="InterPro" id="IPR013210">
    <property type="entry name" value="LRR_N_plant-typ"/>
</dbReference>
<evidence type="ECO:0000313" key="13">
    <source>
        <dbReference type="Proteomes" id="UP000236291"/>
    </source>
</evidence>
<evidence type="ECO:0000256" key="8">
    <source>
        <dbReference type="ARBA" id="ARBA00023170"/>
    </source>
</evidence>
<evidence type="ECO:0000256" key="9">
    <source>
        <dbReference type="ARBA" id="ARBA00023180"/>
    </source>
</evidence>
<dbReference type="GO" id="GO:0016301">
    <property type="term" value="F:kinase activity"/>
    <property type="evidence" value="ECO:0007669"/>
    <property type="project" value="UniProtKB-KW"/>
</dbReference>
<reference evidence="12 13" key="1">
    <citation type="journal article" date="2014" name="Am. J. Bot.">
        <title>Genome assembly and annotation for red clover (Trifolium pratense; Fabaceae).</title>
        <authorList>
            <person name="Istvanek J."/>
            <person name="Jaros M."/>
            <person name="Krenek A."/>
            <person name="Repkova J."/>
        </authorList>
    </citation>
    <scope>NUCLEOTIDE SEQUENCE [LARGE SCALE GENOMIC DNA]</scope>
    <source>
        <strain evidence="13">cv. Tatra</strain>
        <tissue evidence="12">Young leaves</tissue>
    </source>
</reference>
<sequence length="115" mass="13474">MTNYIPKIFYALLFLLLLNSGSTLQFKNVTTENAESKCTEWEKQALLKFRQSIYDNFDILSTWRDDEKDGDRCKWKGIECNNETGHMKKLDFRGDDTKYLQGVIDFTSLIALENM</sequence>
<keyword evidence="2" id="KW-0433">Leucine-rich repeat</keyword>
<evidence type="ECO:0000256" key="2">
    <source>
        <dbReference type="ARBA" id="ARBA00022614"/>
    </source>
</evidence>
<keyword evidence="7" id="KW-0472">Membrane</keyword>
<keyword evidence="12" id="KW-0808">Transferase</keyword>